<name>A0A6A6Q737_9PEZI</name>
<dbReference type="AlphaFoldDB" id="A0A6A6Q737"/>
<dbReference type="OrthoDB" id="429950at2759"/>
<evidence type="ECO:0000256" key="2">
    <source>
        <dbReference type="ARBA" id="ARBA00022723"/>
    </source>
</evidence>
<dbReference type="RefSeq" id="XP_033594460.1">
    <property type="nucleotide sequence ID" value="XM_033736443.1"/>
</dbReference>
<feature type="compositionally biased region" description="Acidic residues" evidence="6">
    <location>
        <begin position="132"/>
        <end position="150"/>
    </location>
</feature>
<dbReference type="GeneID" id="54477445"/>
<dbReference type="Pfam" id="PF00645">
    <property type="entry name" value="zf-PARP"/>
    <property type="match status" value="1"/>
</dbReference>
<keyword evidence="2" id="KW-0479">Metal-binding</keyword>
<dbReference type="InterPro" id="IPR001510">
    <property type="entry name" value="Znf_PARP"/>
</dbReference>
<feature type="region of interest" description="Disordered" evidence="6">
    <location>
        <begin position="103"/>
        <end position="334"/>
    </location>
</feature>
<dbReference type="SUPFAM" id="SSF57716">
    <property type="entry name" value="Glucocorticoid receptor-like (DNA-binding domain)"/>
    <property type="match status" value="1"/>
</dbReference>
<feature type="compositionally biased region" description="Polar residues" evidence="6">
    <location>
        <begin position="301"/>
        <end position="314"/>
    </location>
</feature>
<dbReference type="Gene3D" id="3.30.1740.10">
    <property type="entry name" value="Zinc finger, PARP-type"/>
    <property type="match status" value="1"/>
</dbReference>
<evidence type="ECO:0000256" key="1">
    <source>
        <dbReference type="ARBA" id="ARBA00004123"/>
    </source>
</evidence>
<feature type="domain" description="PARP-type" evidence="7">
    <location>
        <begin position="3"/>
        <end position="95"/>
    </location>
</feature>
<accession>A0A6A6Q737</accession>
<keyword evidence="5" id="KW-0539">Nucleus</keyword>
<dbReference type="SMART" id="SM01336">
    <property type="entry name" value="zf-PARP"/>
    <property type="match status" value="1"/>
</dbReference>
<keyword evidence="4" id="KW-0862">Zinc</keyword>
<keyword evidence="9" id="KW-1185">Reference proteome</keyword>
<evidence type="ECO:0000256" key="5">
    <source>
        <dbReference type="ARBA" id="ARBA00023242"/>
    </source>
</evidence>
<evidence type="ECO:0000256" key="3">
    <source>
        <dbReference type="ARBA" id="ARBA00022771"/>
    </source>
</evidence>
<evidence type="ECO:0000256" key="4">
    <source>
        <dbReference type="ARBA" id="ARBA00022833"/>
    </source>
</evidence>
<reference evidence="8" key="1">
    <citation type="journal article" date="2020" name="Stud. Mycol.">
        <title>101 Dothideomycetes genomes: a test case for predicting lifestyles and emergence of pathogens.</title>
        <authorList>
            <person name="Haridas S."/>
            <person name="Albert R."/>
            <person name="Binder M."/>
            <person name="Bloem J."/>
            <person name="Labutti K."/>
            <person name="Salamov A."/>
            <person name="Andreopoulos B."/>
            <person name="Baker S."/>
            <person name="Barry K."/>
            <person name="Bills G."/>
            <person name="Bluhm B."/>
            <person name="Cannon C."/>
            <person name="Castanera R."/>
            <person name="Culley D."/>
            <person name="Daum C."/>
            <person name="Ezra D."/>
            <person name="Gonzalez J."/>
            <person name="Henrissat B."/>
            <person name="Kuo A."/>
            <person name="Liang C."/>
            <person name="Lipzen A."/>
            <person name="Lutzoni F."/>
            <person name="Magnuson J."/>
            <person name="Mondo S."/>
            <person name="Nolan M."/>
            <person name="Ohm R."/>
            <person name="Pangilinan J."/>
            <person name="Park H.-J."/>
            <person name="Ramirez L."/>
            <person name="Alfaro M."/>
            <person name="Sun H."/>
            <person name="Tritt A."/>
            <person name="Yoshinaga Y."/>
            <person name="Zwiers L.-H."/>
            <person name="Turgeon B."/>
            <person name="Goodwin S."/>
            <person name="Spatafora J."/>
            <person name="Crous P."/>
            <person name="Grigoriev I."/>
        </authorList>
    </citation>
    <scope>NUCLEOTIDE SEQUENCE</scope>
    <source>
        <strain evidence="8">CBS 113389</strain>
    </source>
</reference>
<proteinExistence type="predicted"/>
<feature type="compositionally biased region" description="Low complexity" evidence="6">
    <location>
        <begin position="253"/>
        <end position="262"/>
    </location>
</feature>
<dbReference type="GO" id="GO:0005634">
    <property type="term" value="C:nucleus"/>
    <property type="evidence" value="ECO:0007669"/>
    <property type="project" value="UniProtKB-SubCell"/>
</dbReference>
<feature type="compositionally biased region" description="Basic and acidic residues" evidence="6">
    <location>
        <begin position="189"/>
        <end position="199"/>
    </location>
</feature>
<sequence>MSYRVEISQGGRAGCSATHCKKEGIKIQKGEIRQGTQVTIQGNTTMKWRHWGCVTPKVLSNWNETSEGNPELIDGFEELPPKAQEKVRRALAQVHVDDEDWNGDVEVNRYNPDKPMQGMFLKKSAKQKKEEEELENASDEDPLTEIEDPPTESSPAKKQATKKRARAIKEEDGQEAEPAPKRGRGRAKAKTEDVVKEEGGSEEEAEAAPKRKTKGRTKVKNEDANDSDQEALPAKRGKKSKRSTAILDDSETASASSPAARRASNRKPKPEAAVEPDLYDVPDAEEAPAMTKKGKKGKKVANQTANNDNATENTIPDAKPQKRKGRKAAATKDD</sequence>
<keyword evidence="3" id="KW-0863">Zinc-finger</keyword>
<evidence type="ECO:0000256" key="6">
    <source>
        <dbReference type="SAM" id="MobiDB-lite"/>
    </source>
</evidence>
<comment type="subcellular location">
    <subcellularLocation>
        <location evidence="1">Nucleus</location>
    </subcellularLocation>
</comment>
<protein>
    <recommendedName>
        <fullName evidence="7">PARP-type domain-containing protein</fullName>
    </recommendedName>
</protein>
<gene>
    <name evidence="8" type="ORF">BDY17DRAFT_320403</name>
</gene>
<dbReference type="GO" id="GO:0008270">
    <property type="term" value="F:zinc ion binding"/>
    <property type="evidence" value="ECO:0007669"/>
    <property type="project" value="UniProtKB-KW"/>
</dbReference>
<evidence type="ECO:0000259" key="7">
    <source>
        <dbReference type="PROSITE" id="PS50064"/>
    </source>
</evidence>
<dbReference type="InterPro" id="IPR036957">
    <property type="entry name" value="Znf_PARP_sf"/>
</dbReference>
<feature type="compositionally biased region" description="Basic residues" evidence="6">
    <location>
        <begin position="321"/>
        <end position="334"/>
    </location>
</feature>
<evidence type="ECO:0000313" key="8">
    <source>
        <dbReference type="EMBL" id="KAF2487891.1"/>
    </source>
</evidence>
<dbReference type="GO" id="GO:0003677">
    <property type="term" value="F:DNA binding"/>
    <property type="evidence" value="ECO:0007669"/>
    <property type="project" value="InterPro"/>
</dbReference>
<organism evidence="8 9">
    <name type="scientific">Neohortaea acidophila</name>
    <dbReference type="NCBI Taxonomy" id="245834"/>
    <lineage>
        <taxon>Eukaryota</taxon>
        <taxon>Fungi</taxon>
        <taxon>Dikarya</taxon>
        <taxon>Ascomycota</taxon>
        <taxon>Pezizomycotina</taxon>
        <taxon>Dothideomycetes</taxon>
        <taxon>Dothideomycetidae</taxon>
        <taxon>Mycosphaerellales</taxon>
        <taxon>Teratosphaeriaceae</taxon>
        <taxon>Neohortaea</taxon>
    </lineage>
</organism>
<dbReference type="EMBL" id="MU001631">
    <property type="protein sequence ID" value="KAF2487891.1"/>
    <property type="molecule type" value="Genomic_DNA"/>
</dbReference>
<dbReference type="PROSITE" id="PS50064">
    <property type="entry name" value="ZF_PARP_2"/>
    <property type="match status" value="1"/>
</dbReference>
<feature type="compositionally biased region" description="Acidic residues" evidence="6">
    <location>
        <begin position="277"/>
        <end position="286"/>
    </location>
</feature>
<dbReference type="Proteomes" id="UP000799767">
    <property type="component" value="Unassembled WGS sequence"/>
</dbReference>
<evidence type="ECO:0000313" key="9">
    <source>
        <dbReference type="Proteomes" id="UP000799767"/>
    </source>
</evidence>